<dbReference type="Gene3D" id="3.40.50.300">
    <property type="entry name" value="P-loop containing nucleotide triphosphate hydrolases"/>
    <property type="match status" value="2"/>
</dbReference>
<feature type="transmembrane region" description="Helical" evidence="10">
    <location>
        <begin position="791"/>
        <end position="813"/>
    </location>
</feature>
<dbReference type="GO" id="GO:0140359">
    <property type="term" value="F:ABC-type transporter activity"/>
    <property type="evidence" value="ECO:0007669"/>
    <property type="project" value="InterPro"/>
</dbReference>
<feature type="transmembrane region" description="Helical" evidence="10">
    <location>
        <begin position="73"/>
        <end position="97"/>
    </location>
</feature>
<feature type="compositionally biased region" description="Acidic residues" evidence="9">
    <location>
        <begin position="725"/>
        <end position="738"/>
    </location>
</feature>
<feature type="transmembrane region" description="Helical" evidence="10">
    <location>
        <begin position="16"/>
        <end position="34"/>
    </location>
</feature>
<feature type="domain" description="ABC transmembrane type-1" evidence="12">
    <location>
        <begin position="231"/>
        <end position="364"/>
    </location>
</feature>
<dbReference type="GO" id="GO:0005524">
    <property type="term" value="F:ATP binding"/>
    <property type="evidence" value="ECO:0007669"/>
    <property type="project" value="UniProtKB-KW"/>
</dbReference>
<dbReference type="InterPro" id="IPR050173">
    <property type="entry name" value="ABC_transporter_C-like"/>
</dbReference>
<keyword evidence="7 10" id="KW-1133">Transmembrane helix</keyword>
<dbReference type="InterPro" id="IPR036640">
    <property type="entry name" value="ABC1_TM_sf"/>
</dbReference>
<dbReference type="FunFam" id="3.40.50.300:FF:000163">
    <property type="entry name" value="Multidrug resistance-associated protein member 4"/>
    <property type="match status" value="1"/>
</dbReference>
<feature type="transmembrane region" description="Helical" evidence="10">
    <location>
        <begin position="833"/>
        <end position="862"/>
    </location>
</feature>
<evidence type="ECO:0000259" key="11">
    <source>
        <dbReference type="PROSITE" id="PS50893"/>
    </source>
</evidence>
<dbReference type="Pfam" id="PF00664">
    <property type="entry name" value="ABC_membrane"/>
    <property type="match status" value="2"/>
</dbReference>
<keyword evidence="6" id="KW-0067">ATP-binding</keyword>
<protein>
    <submittedName>
        <fullName evidence="13">Canalicular multispecific organic anion transporter 2</fullName>
    </submittedName>
</protein>
<dbReference type="SMART" id="SM00382">
    <property type="entry name" value="AAA"/>
    <property type="match status" value="2"/>
</dbReference>
<feature type="transmembrane region" description="Helical" evidence="10">
    <location>
        <begin position="1023"/>
        <end position="1043"/>
    </location>
</feature>
<dbReference type="PANTHER" id="PTHR24223">
    <property type="entry name" value="ATP-BINDING CASSETTE SUB-FAMILY C"/>
    <property type="match status" value="1"/>
</dbReference>
<feature type="domain" description="ABC transmembrane type-1" evidence="12">
    <location>
        <begin position="793"/>
        <end position="1078"/>
    </location>
</feature>
<feature type="transmembrane region" description="Helical" evidence="10">
    <location>
        <begin position="917"/>
        <end position="949"/>
    </location>
</feature>
<dbReference type="InterPro" id="IPR011527">
    <property type="entry name" value="ABC1_TM_dom"/>
</dbReference>
<dbReference type="SUPFAM" id="SSF52540">
    <property type="entry name" value="P-loop containing nucleoside triphosphate hydrolases"/>
    <property type="match status" value="2"/>
</dbReference>
<dbReference type="Gene3D" id="1.20.1560.10">
    <property type="entry name" value="ABC transporter type 1, transmembrane domain"/>
    <property type="match status" value="2"/>
</dbReference>
<comment type="caution">
    <text evidence="13">The sequence shown here is derived from an EMBL/GenBank/DDBJ whole genome shotgun (WGS) entry which is preliminary data.</text>
</comment>
<keyword evidence="5" id="KW-0547">Nucleotide-binding</keyword>
<sequence length="1382" mass="154009">MAVYASVLVGSSNGNTSIIAVLAAVSASVAWLLATHLNSYEHSREIRSSTTIFAFYTVSIATAAIVLRTTLDLGLAGSNCLIAFITFLATGFLVEAWPRGATAVQQRSGACEFDKANPLINLSMQRTLVHTDVDNMQPADYKTLLVVDRMEHLWKDAVQEAKARGRTPSLFWTILRTFQHQLVPIVMFRVILAVVTYGQPYLLGLLLDYLGGGGTEDKATADPRTRTREYGIRMAQVAEALTEEKLRRIDARTTASTQVLSGIKVVKLYGWEQAFLERIQNHLRKAELDTLAAIGRVQAITSIIFISSSLIICMVTLSVYALIGGPDFTPGQLTPKIAFVSMALFSLLRNPVANLSDALSTTIAVLVSTRRLRDYFLLEEVDLTEIVRRNLAPGEVVENTITMQAASFAWIPKPSAAATPLSLQEDNESDERQPLISPTRVPAPSALYRSISRDHPPTARQAKATLENINLEIPFGKLTAIVGRVGQGKSSLLSAMIGEMYKWQGTVVRYGSIAYVPQQAWIYNASVRDNILFGQPFVKERYCHILAVCGLEPDLAILPAGDQTEIGERGINLSGGQRQRVSLARAAYADADVYLMDDPLSAVDAHVDRHLWDELIGPNGLLRHKTRVLVTHGIQHLKHVDQVVVVTDGRITEKGHYQDLMAAQKSFYRLIKEYSVQYRRERRRTMPRRRSTTTSIPHVRSNLVRAKSDSNFNKPDSSIENVENGQEDDTQGESESIDTESSSTTTGENQTIEEHAEANDRAKLVSEEEMAVGEVTWRTVSKYLRAASYRYCAIVLVLFAGGQLCLVGSNLWLKYWIKVTDEAERQRKTPPSIAIFLVVYAVVTILYVLAYMAVMWVALAVARIRASAKIHKDLLNRVLRLPMSFFDTTPLGRILNRFSSDIVVIDGRIPLKIVDTLYFFFIVSSTLIIVTVTTPLFALILPFLIYAYWRLMVKYLCISNPAMRIYSISKSPVYQHFTETIHGMSTIRTMEKQSTYINQNLEKTDFLGSAFLPYMFSKRWLEIQIRLLSTVVVFSASISAVLFRGRADPSTVGLTLGFAMTISEEVTSLVRIYSDLQNQFISVERVQEYSDLNTEAPEHTDVHLPDTWPTHGEIAFRNYSTRYREGTDLVLRDVSFTVRGGEKVGIVGRTGAGKSSLTLALYRIIEAANSYWARASYNGPLPSRNGPPTAAELVDGGRIEIDGLDISTLGLYDLRQHLAIIPQDPILFAGTLRENLDPFGESSDADLWIALERAHLKSHIQTLPGGSGLSFEVSANGDNFSVGQRSLLCLARALLRKTKILVLDEATSSVDMQTDELIQQTIRTEFQDRTILTIAHRIKTVMDYDKILVLDHGRVQEFASPQQLIRDSESMFYKLAEQAGEI</sequence>
<gene>
    <name evidence="13" type="primary">ABCC3_3</name>
    <name evidence="13" type="ORF">DFQ27_004410</name>
</gene>
<dbReference type="PANTHER" id="PTHR24223:SF443">
    <property type="entry name" value="MULTIDRUG-RESISTANCE LIKE PROTEIN 1, ISOFORM I"/>
    <property type="match status" value="1"/>
</dbReference>
<dbReference type="InterPro" id="IPR017871">
    <property type="entry name" value="ABC_transporter-like_CS"/>
</dbReference>
<evidence type="ECO:0000256" key="7">
    <source>
        <dbReference type="ARBA" id="ARBA00022989"/>
    </source>
</evidence>
<evidence type="ECO:0000256" key="5">
    <source>
        <dbReference type="ARBA" id="ARBA00022741"/>
    </source>
</evidence>
<feature type="domain" description="ABC transporter" evidence="11">
    <location>
        <begin position="446"/>
        <end position="673"/>
    </location>
</feature>
<evidence type="ECO:0000256" key="6">
    <source>
        <dbReference type="ARBA" id="ARBA00022840"/>
    </source>
</evidence>
<feature type="region of interest" description="Disordered" evidence="9">
    <location>
        <begin position="420"/>
        <end position="439"/>
    </location>
</feature>
<keyword evidence="3 10" id="KW-0812">Transmembrane</keyword>
<evidence type="ECO:0000256" key="3">
    <source>
        <dbReference type="ARBA" id="ARBA00022692"/>
    </source>
</evidence>
<evidence type="ECO:0000256" key="4">
    <source>
        <dbReference type="ARBA" id="ARBA00022737"/>
    </source>
</evidence>
<feature type="compositionally biased region" description="Low complexity" evidence="9">
    <location>
        <begin position="739"/>
        <end position="748"/>
    </location>
</feature>
<dbReference type="Pfam" id="PF00005">
    <property type="entry name" value="ABC_tran"/>
    <property type="match status" value="2"/>
</dbReference>
<dbReference type="Proteomes" id="UP000807716">
    <property type="component" value="Unassembled WGS sequence"/>
</dbReference>
<name>A0A9P6U4K3_9FUNG</name>
<dbReference type="SUPFAM" id="SSF90123">
    <property type="entry name" value="ABC transporter transmembrane region"/>
    <property type="match status" value="2"/>
</dbReference>
<dbReference type="CDD" id="cd03244">
    <property type="entry name" value="ABCC_MRP_domain2"/>
    <property type="match status" value="1"/>
</dbReference>
<dbReference type="CDD" id="cd18580">
    <property type="entry name" value="ABC_6TM_ABCC_D2"/>
    <property type="match status" value="1"/>
</dbReference>
<feature type="transmembrane region" description="Helical" evidence="10">
    <location>
        <begin position="46"/>
        <end position="67"/>
    </location>
</feature>
<dbReference type="GO" id="GO:0016887">
    <property type="term" value="F:ATP hydrolysis activity"/>
    <property type="evidence" value="ECO:0007669"/>
    <property type="project" value="InterPro"/>
</dbReference>
<dbReference type="PROSITE" id="PS00211">
    <property type="entry name" value="ABC_TRANSPORTER_1"/>
    <property type="match status" value="2"/>
</dbReference>
<feature type="compositionally biased region" description="Basic residues" evidence="9">
    <location>
        <begin position="680"/>
        <end position="691"/>
    </location>
</feature>
<evidence type="ECO:0000256" key="2">
    <source>
        <dbReference type="ARBA" id="ARBA00022448"/>
    </source>
</evidence>
<feature type="domain" description="ABC transporter" evidence="11">
    <location>
        <begin position="1114"/>
        <end position="1377"/>
    </location>
</feature>
<evidence type="ECO:0000256" key="10">
    <source>
        <dbReference type="SAM" id="Phobius"/>
    </source>
</evidence>
<comment type="subcellular location">
    <subcellularLocation>
        <location evidence="1">Vacuole membrane</location>
        <topology evidence="1">Multi-pass membrane protein</topology>
    </subcellularLocation>
</comment>
<evidence type="ECO:0000259" key="12">
    <source>
        <dbReference type="PROSITE" id="PS50929"/>
    </source>
</evidence>
<dbReference type="PROSITE" id="PS50929">
    <property type="entry name" value="ABC_TM1F"/>
    <property type="match status" value="2"/>
</dbReference>
<dbReference type="OrthoDB" id="6500128at2759"/>
<feature type="transmembrane region" description="Helical" evidence="10">
    <location>
        <begin position="303"/>
        <end position="323"/>
    </location>
</feature>
<evidence type="ECO:0000256" key="9">
    <source>
        <dbReference type="SAM" id="MobiDB-lite"/>
    </source>
</evidence>
<dbReference type="FunFam" id="1.20.1560.10:FF:000013">
    <property type="entry name" value="ABC transporter C family member 2"/>
    <property type="match status" value="1"/>
</dbReference>
<dbReference type="InterPro" id="IPR003593">
    <property type="entry name" value="AAA+_ATPase"/>
</dbReference>
<dbReference type="GO" id="GO:0016020">
    <property type="term" value="C:membrane"/>
    <property type="evidence" value="ECO:0007669"/>
    <property type="project" value="UniProtKB-SubCell"/>
</dbReference>
<dbReference type="PROSITE" id="PS50893">
    <property type="entry name" value="ABC_TRANSPORTER_2"/>
    <property type="match status" value="2"/>
</dbReference>
<dbReference type="InterPro" id="IPR027417">
    <property type="entry name" value="P-loop_NTPase"/>
</dbReference>
<accession>A0A9P6U4K3</accession>
<dbReference type="CDD" id="cd03250">
    <property type="entry name" value="ABCC_MRP_domain1"/>
    <property type="match status" value="1"/>
</dbReference>
<dbReference type="InterPro" id="IPR003439">
    <property type="entry name" value="ABC_transporter-like_ATP-bd"/>
</dbReference>
<evidence type="ECO:0000256" key="8">
    <source>
        <dbReference type="ARBA" id="ARBA00023136"/>
    </source>
</evidence>
<organism evidence="13 14">
    <name type="scientific">Actinomortierella ambigua</name>
    <dbReference type="NCBI Taxonomy" id="1343610"/>
    <lineage>
        <taxon>Eukaryota</taxon>
        <taxon>Fungi</taxon>
        <taxon>Fungi incertae sedis</taxon>
        <taxon>Mucoromycota</taxon>
        <taxon>Mortierellomycotina</taxon>
        <taxon>Mortierellomycetes</taxon>
        <taxon>Mortierellales</taxon>
        <taxon>Mortierellaceae</taxon>
        <taxon>Actinomortierella</taxon>
    </lineage>
</organism>
<dbReference type="FunFam" id="3.40.50.300:FF:000997">
    <property type="entry name" value="Multidrug resistance-associated protein 1"/>
    <property type="match status" value="1"/>
</dbReference>
<keyword evidence="4" id="KW-0677">Repeat</keyword>
<dbReference type="InterPro" id="IPR044726">
    <property type="entry name" value="ABCC_6TM_D2"/>
</dbReference>
<dbReference type="EMBL" id="JAAAJB010000306">
    <property type="protein sequence ID" value="KAG0258860.1"/>
    <property type="molecule type" value="Genomic_DNA"/>
</dbReference>
<keyword evidence="14" id="KW-1185">Reference proteome</keyword>
<feature type="region of interest" description="Disordered" evidence="9">
    <location>
        <begin position="680"/>
        <end position="760"/>
    </location>
</feature>
<evidence type="ECO:0000313" key="14">
    <source>
        <dbReference type="Proteomes" id="UP000807716"/>
    </source>
</evidence>
<proteinExistence type="predicted"/>
<evidence type="ECO:0000256" key="1">
    <source>
        <dbReference type="ARBA" id="ARBA00004128"/>
    </source>
</evidence>
<keyword evidence="2" id="KW-0813">Transport</keyword>
<reference evidence="13" key="1">
    <citation type="journal article" date="2020" name="Fungal Divers.">
        <title>Resolving the Mortierellaceae phylogeny through synthesis of multi-gene phylogenetics and phylogenomics.</title>
        <authorList>
            <person name="Vandepol N."/>
            <person name="Liber J."/>
            <person name="Desiro A."/>
            <person name="Na H."/>
            <person name="Kennedy M."/>
            <person name="Barry K."/>
            <person name="Grigoriev I.V."/>
            <person name="Miller A.N."/>
            <person name="O'Donnell K."/>
            <person name="Stajich J.E."/>
            <person name="Bonito G."/>
        </authorList>
    </citation>
    <scope>NUCLEOTIDE SEQUENCE</scope>
    <source>
        <strain evidence="13">BC1065</strain>
    </source>
</reference>
<evidence type="ECO:0000313" key="13">
    <source>
        <dbReference type="EMBL" id="KAG0258860.1"/>
    </source>
</evidence>
<keyword evidence="8 10" id="KW-0472">Membrane</keyword>
<feature type="compositionally biased region" description="Polar residues" evidence="9">
    <location>
        <begin position="709"/>
        <end position="724"/>
    </location>
</feature>